<evidence type="ECO:0000256" key="13">
    <source>
        <dbReference type="ARBA" id="ARBA00024209"/>
    </source>
</evidence>
<dbReference type="Proteomes" id="UP001652660">
    <property type="component" value="Chromosome 6c"/>
</dbReference>
<evidence type="ECO:0000256" key="7">
    <source>
        <dbReference type="ARBA" id="ARBA00022723"/>
    </source>
</evidence>
<sequence>MTAISTIAAASLRTLRTILDFHSRSLWPRNDSPNIADQSPELRCVICLCDISNGEKYRVLPECNHGFHVDCIDVWLQKNSTCPLCRCPVPYTSTKLQQHDYELQLLYLYDAILSCFIFLVDHFWTWFVDPIGLDRACEDNYQSLP</sequence>
<dbReference type="RefSeq" id="XP_027067534.1">
    <property type="nucleotide sequence ID" value="XM_027211733.1"/>
</dbReference>
<keyword evidence="5" id="KW-0808">Transferase</keyword>
<keyword evidence="11 15" id="KW-1133">Transmembrane helix</keyword>
<dbReference type="Gene3D" id="3.30.40.10">
    <property type="entry name" value="Zinc/RING finger domain, C3HC4 (zinc finger)"/>
    <property type="match status" value="1"/>
</dbReference>
<keyword evidence="9" id="KW-0833">Ubl conjugation pathway</keyword>
<feature type="transmembrane region" description="Helical" evidence="15">
    <location>
        <begin position="105"/>
        <end position="124"/>
    </location>
</feature>
<keyword evidence="10" id="KW-0862">Zinc</keyword>
<evidence type="ECO:0000259" key="16">
    <source>
        <dbReference type="PROSITE" id="PS50089"/>
    </source>
</evidence>
<dbReference type="GO" id="GO:0016020">
    <property type="term" value="C:membrane"/>
    <property type="evidence" value="ECO:0007669"/>
    <property type="project" value="UniProtKB-SubCell"/>
</dbReference>
<feature type="domain" description="RING-type" evidence="16">
    <location>
        <begin position="44"/>
        <end position="86"/>
    </location>
</feature>
<evidence type="ECO:0000256" key="4">
    <source>
        <dbReference type="ARBA" id="ARBA00012483"/>
    </source>
</evidence>
<dbReference type="PANTHER" id="PTHR46913:SF1">
    <property type="entry name" value="RING-H2 FINGER PROTEIN ATL16"/>
    <property type="match status" value="1"/>
</dbReference>
<evidence type="ECO:0000313" key="18">
    <source>
        <dbReference type="RefSeq" id="XP_027067534.1"/>
    </source>
</evidence>
<evidence type="ECO:0000313" key="17">
    <source>
        <dbReference type="Proteomes" id="UP001652660"/>
    </source>
</evidence>
<organism evidence="17 18">
    <name type="scientific">Coffea arabica</name>
    <name type="common">Arabian coffee</name>
    <dbReference type="NCBI Taxonomy" id="13443"/>
    <lineage>
        <taxon>Eukaryota</taxon>
        <taxon>Viridiplantae</taxon>
        <taxon>Streptophyta</taxon>
        <taxon>Embryophyta</taxon>
        <taxon>Tracheophyta</taxon>
        <taxon>Spermatophyta</taxon>
        <taxon>Magnoliopsida</taxon>
        <taxon>eudicotyledons</taxon>
        <taxon>Gunneridae</taxon>
        <taxon>Pentapetalae</taxon>
        <taxon>asterids</taxon>
        <taxon>lamiids</taxon>
        <taxon>Gentianales</taxon>
        <taxon>Rubiaceae</taxon>
        <taxon>Ixoroideae</taxon>
        <taxon>Gardenieae complex</taxon>
        <taxon>Bertiereae - Coffeeae clade</taxon>
        <taxon>Coffeeae</taxon>
        <taxon>Coffea</taxon>
    </lineage>
</organism>
<evidence type="ECO:0000256" key="8">
    <source>
        <dbReference type="ARBA" id="ARBA00022771"/>
    </source>
</evidence>
<evidence type="ECO:0000256" key="1">
    <source>
        <dbReference type="ARBA" id="ARBA00000900"/>
    </source>
</evidence>
<dbReference type="Pfam" id="PF13639">
    <property type="entry name" value="zf-RING_2"/>
    <property type="match status" value="1"/>
</dbReference>
<evidence type="ECO:0000256" key="9">
    <source>
        <dbReference type="ARBA" id="ARBA00022786"/>
    </source>
</evidence>
<dbReference type="EC" id="2.3.2.27" evidence="4"/>
<evidence type="ECO:0000256" key="12">
    <source>
        <dbReference type="ARBA" id="ARBA00023136"/>
    </source>
</evidence>
<proteinExistence type="inferred from homology"/>
<dbReference type="AlphaFoldDB" id="A0A6P6SNQ0"/>
<evidence type="ECO:0000256" key="2">
    <source>
        <dbReference type="ARBA" id="ARBA00004167"/>
    </source>
</evidence>
<gene>
    <name evidence="18" type="primary">LOC113693161</name>
</gene>
<protein>
    <recommendedName>
        <fullName evidence="4">RING-type E3 ubiquitin transferase</fullName>
        <ecNumber evidence="4">2.3.2.27</ecNumber>
    </recommendedName>
</protein>
<dbReference type="InterPro" id="IPR001841">
    <property type="entry name" value="Znf_RING"/>
</dbReference>
<evidence type="ECO:0000256" key="11">
    <source>
        <dbReference type="ARBA" id="ARBA00022989"/>
    </source>
</evidence>
<dbReference type="SMART" id="SM00184">
    <property type="entry name" value="RING"/>
    <property type="match status" value="1"/>
</dbReference>
<dbReference type="CDD" id="cd16461">
    <property type="entry name" value="RING-H2_EL5-like"/>
    <property type="match status" value="1"/>
</dbReference>
<dbReference type="PROSITE" id="PS50089">
    <property type="entry name" value="ZF_RING_2"/>
    <property type="match status" value="1"/>
</dbReference>
<evidence type="ECO:0000256" key="5">
    <source>
        <dbReference type="ARBA" id="ARBA00022679"/>
    </source>
</evidence>
<accession>A0A6P6SNQ0</accession>
<comment type="catalytic activity">
    <reaction evidence="1">
        <text>S-ubiquitinyl-[E2 ubiquitin-conjugating enzyme]-L-cysteine + [acceptor protein]-L-lysine = [E2 ubiquitin-conjugating enzyme]-L-cysteine + N(6)-ubiquitinyl-[acceptor protein]-L-lysine.</text>
        <dbReference type="EC" id="2.3.2.27"/>
    </reaction>
</comment>
<comment type="pathway">
    <text evidence="3">Protein modification; protein ubiquitination.</text>
</comment>
<comment type="subcellular location">
    <subcellularLocation>
        <location evidence="2">Membrane</location>
        <topology evidence="2">Single-pass membrane protein</topology>
    </subcellularLocation>
</comment>
<keyword evidence="6 15" id="KW-0812">Transmembrane</keyword>
<reference evidence="18" key="2">
    <citation type="submission" date="2025-08" db="UniProtKB">
        <authorList>
            <consortium name="RefSeq"/>
        </authorList>
    </citation>
    <scope>IDENTIFICATION</scope>
    <source>
        <tissue evidence="18">Leaves</tissue>
    </source>
</reference>
<dbReference type="GeneID" id="113693161"/>
<evidence type="ECO:0000256" key="6">
    <source>
        <dbReference type="ARBA" id="ARBA00022692"/>
    </source>
</evidence>
<keyword evidence="17" id="KW-1185">Reference proteome</keyword>
<dbReference type="GO" id="GO:0016567">
    <property type="term" value="P:protein ubiquitination"/>
    <property type="evidence" value="ECO:0007669"/>
    <property type="project" value="UniProtKB-UniPathway"/>
</dbReference>
<evidence type="ECO:0000256" key="10">
    <source>
        <dbReference type="ARBA" id="ARBA00022833"/>
    </source>
</evidence>
<dbReference type="InterPro" id="IPR044600">
    <property type="entry name" value="ATL1/ATL16-like"/>
</dbReference>
<dbReference type="OrthoDB" id="8062037at2759"/>
<keyword evidence="7" id="KW-0479">Metal-binding</keyword>
<keyword evidence="12 15" id="KW-0472">Membrane</keyword>
<evidence type="ECO:0000256" key="14">
    <source>
        <dbReference type="PROSITE-ProRule" id="PRU00175"/>
    </source>
</evidence>
<keyword evidence="8 14" id="KW-0863">Zinc-finger</keyword>
<evidence type="ECO:0000256" key="15">
    <source>
        <dbReference type="SAM" id="Phobius"/>
    </source>
</evidence>
<dbReference type="PANTHER" id="PTHR46913">
    <property type="entry name" value="RING-H2 FINGER PROTEIN ATL16"/>
    <property type="match status" value="1"/>
</dbReference>
<dbReference type="InterPro" id="IPR013083">
    <property type="entry name" value="Znf_RING/FYVE/PHD"/>
</dbReference>
<dbReference type="SUPFAM" id="SSF57850">
    <property type="entry name" value="RING/U-box"/>
    <property type="match status" value="1"/>
</dbReference>
<dbReference type="GO" id="GO:0008270">
    <property type="term" value="F:zinc ion binding"/>
    <property type="evidence" value="ECO:0007669"/>
    <property type="project" value="UniProtKB-KW"/>
</dbReference>
<reference evidence="17" key="1">
    <citation type="journal article" date="2025" name="Foods">
        <title>Unveiling the Microbial Signatures of Arabica Coffee Cherries: Insights into Ripeness Specific Diversity, Functional Traits, and Implications for Quality and Safety.</title>
        <authorList>
            <consortium name="RefSeq"/>
            <person name="Tenea G.N."/>
            <person name="Cifuentes V."/>
            <person name="Reyes P."/>
            <person name="Cevallos-Vallejos M."/>
        </authorList>
    </citation>
    <scope>NUCLEOTIDE SEQUENCE [LARGE SCALE GENOMIC DNA]</scope>
</reference>
<evidence type="ECO:0000256" key="3">
    <source>
        <dbReference type="ARBA" id="ARBA00004906"/>
    </source>
</evidence>
<dbReference type="GO" id="GO:0061630">
    <property type="term" value="F:ubiquitin protein ligase activity"/>
    <property type="evidence" value="ECO:0007669"/>
    <property type="project" value="UniProtKB-EC"/>
</dbReference>
<dbReference type="UniPathway" id="UPA00143"/>
<comment type="similarity">
    <text evidence="13">Belongs to the RING-type zinc finger family. ATL subfamily.</text>
</comment>
<name>A0A6P6SNQ0_COFAR</name>